<feature type="domain" description="C2H2-type" evidence="12">
    <location>
        <begin position="326"/>
        <end position="353"/>
    </location>
</feature>
<evidence type="ECO:0000256" key="1">
    <source>
        <dbReference type="ARBA" id="ARBA00004123"/>
    </source>
</evidence>
<keyword evidence="15" id="KW-1185">Reference proteome</keyword>
<dbReference type="FunFam" id="3.30.160.60:FF:000096">
    <property type="entry name" value="Zinc finger and BTB domain-containing protein 18 isoform 1"/>
    <property type="match status" value="1"/>
</dbReference>
<evidence type="ECO:0000256" key="9">
    <source>
        <dbReference type="ARBA" id="ARBA00023242"/>
    </source>
</evidence>
<protein>
    <recommendedName>
        <fullName evidence="12">C2H2-type domain-containing protein</fullName>
    </recommendedName>
</protein>
<dbReference type="Gene3D" id="3.30.160.60">
    <property type="entry name" value="Classic Zinc Finger"/>
    <property type="match status" value="5"/>
</dbReference>
<accession>A0A814AEJ9</accession>
<keyword evidence="2" id="KW-0479">Metal-binding</keyword>
<feature type="domain" description="C2H2-type" evidence="12">
    <location>
        <begin position="382"/>
        <end position="409"/>
    </location>
</feature>
<evidence type="ECO:0000256" key="8">
    <source>
        <dbReference type="ARBA" id="ARBA00023163"/>
    </source>
</evidence>
<keyword evidence="6" id="KW-0805">Transcription regulation</keyword>
<dbReference type="FunFam" id="3.30.160.60:FF:000325">
    <property type="entry name" value="ZFP90 zinc finger protein"/>
    <property type="match status" value="1"/>
</dbReference>
<dbReference type="FunFam" id="3.30.160.60:FF:000634">
    <property type="entry name" value="Zinc finger X-chromosomal protein"/>
    <property type="match status" value="1"/>
</dbReference>
<dbReference type="FunFam" id="3.30.160.60:FF:001485">
    <property type="entry name" value="Krueppel-related zinc finger protein"/>
    <property type="match status" value="1"/>
</dbReference>
<proteinExistence type="predicted"/>
<feature type="region of interest" description="Disordered" evidence="11">
    <location>
        <begin position="236"/>
        <end position="263"/>
    </location>
</feature>
<dbReference type="AlphaFoldDB" id="A0A814AEJ9"/>
<evidence type="ECO:0000256" key="7">
    <source>
        <dbReference type="ARBA" id="ARBA00023125"/>
    </source>
</evidence>
<evidence type="ECO:0000256" key="2">
    <source>
        <dbReference type="ARBA" id="ARBA00022723"/>
    </source>
</evidence>
<evidence type="ECO:0000256" key="5">
    <source>
        <dbReference type="ARBA" id="ARBA00022833"/>
    </source>
</evidence>
<evidence type="ECO:0000256" key="11">
    <source>
        <dbReference type="SAM" id="MobiDB-lite"/>
    </source>
</evidence>
<dbReference type="Proteomes" id="UP000663832">
    <property type="component" value="Unassembled WGS sequence"/>
</dbReference>
<feature type="domain" description="C2H2-type" evidence="12">
    <location>
        <begin position="354"/>
        <end position="381"/>
    </location>
</feature>
<evidence type="ECO:0000313" key="14">
    <source>
        <dbReference type="EMBL" id="CAF1480477.1"/>
    </source>
</evidence>
<dbReference type="PANTHER" id="PTHR23235:SF120">
    <property type="entry name" value="KRUPPEL-LIKE FACTOR 15"/>
    <property type="match status" value="1"/>
</dbReference>
<dbReference type="Pfam" id="PF00096">
    <property type="entry name" value="zf-C2H2"/>
    <property type="match status" value="5"/>
</dbReference>
<dbReference type="GO" id="GO:0000981">
    <property type="term" value="F:DNA-binding transcription factor activity, RNA polymerase II-specific"/>
    <property type="evidence" value="ECO:0007669"/>
    <property type="project" value="TreeGrafter"/>
</dbReference>
<comment type="subcellular location">
    <subcellularLocation>
        <location evidence="1">Nucleus</location>
    </subcellularLocation>
</comment>
<dbReference type="FunFam" id="3.30.160.60:FF:000512">
    <property type="entry name" value="zinc finger protein 197 isoform X1"/>
    <property type="match status" value="1"/>
</dbReference>
<evidence type="ECO:0000256" key="6">
    <source>
        <dbReference type="ARBA" id="ARBA00023015"/>
    </source>
</evidence>
<keyword evidence="4 10" id="KW-0863">Zinc-finger</keyword>
<comment type="caution">
    <text evidence="13">The sequence shown here is derived from an EMBL/GenBank/DDBJ whole genome shotgun (WGS) entry which is preliminary data.</text>
</comment>
<organism evidence="13 16">
    <name type="scientific">Adineta steineri</name>
    <dbReference type="NCBI Taxonomy" id="433720"/>
    <lineage>
        <taxon>Eukaryota</taxon>
        <taxon>Metazoa</taxon>
        <taxon>Spiralia</taxon>
        <taxon>Gnathifera</taxon>
        <taxon>Rotifera</taxon>
        <taxon>Eurotatoria</taxon>
        <taxon>Bdelloidea</taxon>
        <taxon>Adinetida</taxon>
        <taxon>Adinetidae</taxon>
        <taxon>Adineta</taxon>
    </lineage>
</organism>
<dbReference type="SMART" id="SM00355">
    <property type="entry name" value="ZnF_C2H2"/>
    <property type="match status" value="5"/>
</dbReference>
<dbReference type="InterPro" id="IPR013087">
    <property type="entry name" value="Znf_C2H2_type"/>
</dbReference>
<keyword evidence="9" id="KW-0539">Nucleus</keyword>
<dbReference type="PROSITE" id="PS00028">
    <property type="entry name" value="ZINC_FINGER_C2H2_1"/>
    <property type="match status" value="5"/>
</dbReference>
<feature type="domain" description="C2H2-type" evidence="12">
    <location>
        <begin position="298"/>
        <end position="325"/>
    </location>
</feature>
<dbReference type="GO" id="GO:0008270">
    <property type="term" value="F:zinc ion binding"/>
    <property type="evidence" value="ECO:0007669"/>
    <property type="project" value="UniProtKB-KW"/>
</dbReference>
<dbReference type="EMBL" id="CAJNOM010000516">
    <property type="protein sequence ID" value="CAF1480477.1"/>
    <property type="molecule type" value="Genomic_DNA"/>
</dbReference>
<evidence type="ECO:0000256" key="3">
    <source>
        <dbReference type="ARBA" id="ARBA00022737"/>
    </source>
</evidence>
<evidence type="ECO:0000256" key="10">
    <source>
        <dbReference type="PROSITE-ProRule" id="PRU00042"/>
    </source>
</evidence>
<dbReference type="InterPro" id="IPR036236">
    <property type="entry name" value="Znf_C2H2_sf"/>
</dbReference>
<keyword evidence="5" id="KW-0862">Zinc</keyword>
<reference evidence="13" key="1">
    <citation type="submission" date="2021-02" db="EMBL/GenBank/DDBJ databases">
        <authorList>
            <person name="Nowell W R."/>
        </authorList>
    </citation>
    <scope>NUCLEOTIDE SEQUENCE</scope>
</reference>
<feature type="domain" description="C2H2-type" evidence="12">
    <location>
        <begin position="270"/>
        <end position="297"/>
    </location>
</feature>
<dbReference type="PROSITE" id="PS50157">
    <property type="entry name" value="ZINC_FINGER_C2H2_2"/>
    <property type="match status" value="5"/>
</dbReference>
<keyword evidence="7" id="KW-0238">DNA-binding</keyword>
<sequence>MTAINRTNMDSATIDVSSSLWRAATDPPPSFDGSFISSWRDHHHPHPHDLVVHHDYSPFRFSDPHYHHHYYDPTSAYYADAAMDSYASSSTTAAAAASVYSPYMVHHHSPPPTNSNSPSIKPEANVTTAAALQSALSLSTPMNVNVSMNFNSHNIQYTSGYNVPTPSGSAANLSYEPFYTSNRHHPVTSSYHHHNSIPSEIKNRLDPVSTKQAMLLSAATGYDCKDFTKLCEFFPTPSSSSTSNEKRNSWLQTQSTSKSLTNKTNEGRINRCRICGKIYARPSTLKTHLRTHSGEKPYKCDKCCKAFTQAANLTAHLRTHSGEKPFSCDICGRKFSQSSSVTTHMRTHSGERPYQCKYCRKAFSDSSTLTKHMRVHSGEKPYECSLCRLRFSQSGNLNRHMRIHMNGSNGHPSK</sequence>
<evidence type="ECO:0000313" key="13">
    <source>
        <dbReference type="EMBL" id="CAF0913144.1"/>
    </source>
</evidence>
<dbReference type="GO" id="GO:0000978">
    <property type="term" value="F:RNA polymerase II cis-regulatory region sequence-specific DNA binding"/>
    <property type="evidence" value="ECO:0007669"/>
    <property type="project" value="TreeGrafter"/>
</dbReference>
<dbReference type="SUPFAM" id="SSF57667">
    <property type="entry name" value="beta-beta-alpha zinc fingers"/>
    <property type="match status" value="3"/>
</dbReference>
<dbReference type="PANTHER" id="PTHR23235">
    <property type="entry name" value="KRUEPPEL-LIKE TRANSCRIPTION FACTOR"/>
    <property type="match status" value="1"/>
</dbReference>
<evidence type="ECO:0000259" key="12">
    <source>
        <dbReference type="PROSITE" id="PS50157"/>
    </source>
</evidence>
<feature type="compositionally biased region" description="Polar residues" evidence="11">
    <location>
        <begin position="249"/>
        <end position="263"/>
    </location>
</feature>
<dbReference type="GO" id="GO:0005634">
    <property type="term" value="C:nucleus"/>
    <property type="evidence" value="ECO:0007669"/>
    <property type="project" value="UniProtKB-SubCell"/>
</dbReference>
<dbReference type="Proteomes" id="UP000663877">
    <property type="component" value="Unassembled WGS sequence"/>
</dbReference>
<keyword evidence="3" id="KW-0677">Repeat</keyword>
<gene>
    <name evidence="13" type="ORF">BJG266_LOCUS11114</name>
    <name evidence="14" type="ORF">QVE165_LOCUS42202</name>
</gene>
<keyword evidence="8" id="KW-0804">Transcription</keyword>
<evidence type="ECO:0000313" key="16">
    <source>
        <dbReference type="Proteomes" id="UP000663877"/>
    </source>
</evidence>
<dbReference type="OrthoDB" id="8113227at2759"/>
<name>A0A814AEJ9_9BILA</name>
<evidence type="ECO:0000256" key="4">
    <source>
        <dbReference type="ARBA" id="ARBA00022771"/>
    </source>
</evidence>
<dbReference type="EMBL" id="CAJNOI010000040">
    <property type="protein sequence ID" value="CAF0913144.1"/>
    <property type="molecule type" value="Genomic_DNA"/>
</dbReference>
<evidence type="ECO:0000313" key="15">
    <source>
        <dbReference type="Proteomes" id="UP000663832"/>
    </source>
</evidence>